<dbReference type="GO" id="GO:0016787">
    <property type="term" value="F:hydrolase activity"/>
    <property type="evidence" value="ECO:0007669"/>
    <property type="project" value="UniProtKB-KW"/>
</dbReference>
<feature type="chain" id="PRO_5047345200" evidence="1">
    <location>
        <begin position="22"/>
        <end position="206"/>
    </location>
</feature>
<keyword evidence="1" id="KW-0732">Signal</keyword>
<evidence type="ECO:0000256" key="1">
    <source>
        <dbReference type="SAM" id="SignalP"/>
    </source>
</evidence>
<dbReference type="InterPro" id="IPR050570">
    <property type="entry name" value="Cell_wall_metabolism_enzyme"/>
</dbReference>
<dbReference type="Gene3D" id="2.70.70.10">
    <property type="entry name" value="Glucose Permease (Domain IIA)"/>
    <property type="match status" value="1"/>
</dbReference>
<keyword evidence="3" id="KW-0378">Hydrolase</keyword>
<dbReference type="PANTHER" id="PTHR21666:SF270">
    <property type="entry name" value="MUREIN HYDROLASE ACTIVATOR ENVC"/>
    <property type="match status" value="1"/>
</dbReference>
<dbReference type="Proteomes" id="UP001597511">
    <property type="component" value="Unassembled WGS sequence"/>
</dbReference>
<dbReference type="PANTHER" id="PTHR21666">
    <property type="entry name" value="PEPTIDASE-RELATED"/>
    <property type="match status" value="1"/>
</dbReference>
<dbReference type="SUPFAM" id="SSF51261">
    <property type="entry name" value="Duplicated hybrid motif"/>
    <property type="match status" value="1"/>
</dbReference>
<dbReference type="InterPro" id="IPR016047">
    <property type="entry name" value="M23ase_b-sheet_dom"/>
</dbReference>
<sequence>MKWLALILSLSVIAISCSVSTSPQRATFRQLQSGKLKEDTSYVYALPFASGKTYRVIQGYYSRLTHKERAAIDFNMQVGTRVYAARGGVVTRVKKDGSRGGLKSKYRSEGNLIIIDHEDGTRAGYWHLQYNGAFVNVGDTVKQGQLIGLSGNTGYTAMPHLHFLVWQRTAEGRWQQIGTRFKTAQGDVYLRPYKRYKNPFINPNQP</sequence>
<evidence type="ECO:0000313" key="3">
    <source>
        <dbReference type="EMBL" id="MFD2918744.1"/>
    </source>
</evidence>
<dbReference type="CDD" id="cd12797">
    <property type="entry name" value="M23_peptidase"/>
    <property type="match status" value="1"/>
</dbReference>
<feature type="domain" description="M23ase beta-sheet core" evidence="2">
    <location>
        <begin position="70"/>
        <end position="168"/>
    </location>
</feature>
<dbReference type="PROSITE" id="PS51257">
    <property type="entry name" value="PROKAR_LIPOPROTEIN"/>
    <property type="match status" value="1"/>
</dbReference>
<evidence type="ECO:0000313" key="4">
    <source>
        <dbReference type="Proteomes" id="UP001597511"/>
    </source>
</evidence>
<evidence type="ECO:0000259" key="2">
    <source>
        <dbReference type="Pfam" id="PF01551"/>
    </source>
</evidence>
<organism evidence="3 4">
    <name type="scientific">Terrimonas rubra</name>
    <dbReference type="NCBI Taxonomy" id="1035890"/>
    <lineage>
        <taxon>Bacteria</taxon>
        <taxon>Pseudomonadati</taxon>
        <taxon>Bacteroidota</taxon>
        <taxon>Chitinophagia</taxon>
        <taxon>Chitinophagales</taxon>
        <taxon>Chitinophagaceae</taxon>
        <taxon>Terrimonas</taxon>
    </lineage>
</organism>
<reference evidence="4" key="1">
    <citation type="journal article" date="2019" name="Int. J. Syst. Evol. Microbiol.">
        <title>The Global Catalogue of Microorganisms (GCM) 10K type strain sequencing project: providing services to taxonomists for standard genome sequencing and annotation.</title>
        <authorList>
            <consortium name="The Broad Institute Genomics Platform"/>
            <consortium name="The Broad Institute Genome Sequencing Center for Infectious Disease"/>
            <person name="Wu L."/>
            <person name="Ma J."/>
        </authorList>
    </citation>
    <scope>NUCLEOTIDE SEQUENCE [LARGE SCALE GENOMIC DNA]</scope>
    <source>
        <strain evidence="4">KCTC 23299</strain>
    </source>
</reference>
<name>A0ABW6A163_9BACT</name>
<comment type="caution">
    <text evidence="3">The sequence shown here is derived from an EMBL/GenBank/DDBJ whole genome shotgun (WGS) entry which is preliminary data.</text>
</comment>
<keyword evidence="4" id="KW-1185">Reference proteome</keyword>
<dbReference type="Pfam" id="PF01551">
    <property type="entry name" value="Peptidase_M23"/>
    <property type="match status" value="1"/>
</dbReference>
<feature type="signal peptide" evidence="1">
    <location>
        <begin position="1"/>
        <end position="21"/>
    </location>
</feature>
<gene>
    <name evidence="3" type="ORF">ACFS6H_03415</name>
</gene>
<proteinExistence type="predicted"/>
<dbReference type="EMBL" id="JBHUOZ010000001">
    <property type="protein sequence ID" value="MFD2918744.1"/>
    <property type="molecule type" value="Genomic_DNA"/>
</dbReference>
<accession>A0ABW6A163</accession>
<protein>
    <submittedName>
        <fullName evidence="3">M23 family metallopeptidase</fullName>
        <ecNumber evidence="3">3.4.24.-</ecNumber>
    </submittedName>
</protein>
<dbReference type="InterPro" id="IPR011055">
    <property type="entry name" value="Dup_hybrid_motif"/>
</dbReference>
<dbReference type="EC" id="3.4.24.-" evidence="3"/>
<dbReference type="RefSeq" id="WP_386095233.1">
    <property type="nucleotide sequence ID" value="NZ_JBHUOZ010000001.1"/>
</dbReference>